<sequence>MAGGSSIIRWESDPLFSAAEVVQDSADRMESFYRLLMHDWKLVCEENKDNKLLSSIHYHKRDLVTAVETTKWQMEDFERAVYFAALSDETGLRKNAISKHKQFIDAIREQIVSVEKYLEEISIGDSDRSMQWTHLNEPDSTGLALFLSGNDSMDHHLQHNSENTIMKRFFESTGSTDEIIELEPEEHLRVNDTRHLNHASNSSKDDKPWEFGSNYVEGHDLKSSCFPQEGVRENGFSRNFTKRRKDGEITDDHLVDIDGHSENVSSAEQCKQAFSFDVCHGLNYRGLASAMQVGKWLEVLPRRFNQSPGLSLCMNHMRSAFVVLITITIIGFLVFSLG</sequence>
<dbReference type="GO" id="GO:0016020">
    <property type="term" value="C:membrane"/>
    <property type="evidence" value="ECO:0007669"/>
    <property type="project" value="InterPro"/>
</dbReference>
<dbReference type="InterPro" id="IPR015260">
    <property type="entry name" value="Syntaxin-6/10/61_N"/>
</dbReference>
<accession>A0A843WJ83</accession>
<evidence type="ECO:0000313" key="5">
    <source>
        <dbReference type="EMBL" id="MQM09889.1"/>
    </source>
</evidence>
<keyword evidence="3" id="KW-1133">Transmembrane helix</keyword>
<protein>
    <recommendedName>
        <fullName evidence="4">Syntaxin 6/10/61 N-terminal domain-containing protein</fullName>
    </recommendedName>
</protein>
<organism evidence="5 6">
    <name type="scientific">Colocasia esculenta</name>
    <name type="common">Wild taro</name>
    <name type="synonym">Arum esculentum</name>
    <dbReference type="NCBI Taxonomy" id="4460"/>
    <lineage>
        <taxon>Eukaryota</taxon>
        <taxon>Viridiplantae</taxon>
        <taxon>Streptophyta</taxon>
        <taxon>Embryophyta</taxon>
        <taxon>Tracheophyta</taxon>
        <taxon>Spermatophyta</taxon>
        <taxon>Magnoliopsida</taxon>
        <taxon>Liliopsida</taxon>
        <taxon>Araceae</taxon>
        <taxon>Aroideae</taxon>
        <taxon>Colocasieae</taxon>
        <taxon>Colocasia</taxon>
    </lineage>
</organism>
<gene>
    <name evidence="5" type="ORF">Taro_042775</name>
</gene>
<evidence type="ECO:0000256" key="2">
    <source>
        <dbReference type="ARBA" id="ARBA00046280"/>
    </source>
</evidence>
<keyword evidence="3" id="KW-0472">Membrane</keyword>
<dbReference type="PANTHER" id="PTHR34949">
    <property type="entry name" value="OS05G0443700 PROTEIN"/>
    <property type="match status" value="1"/>
</dbReference>
<dbReference type="Pfam" id="PF09177">
    <property type="entry name" value="STX6_10_61_N"/>
    <property type="match status" value="1"/>
</dbReference>
<name>A0A843WJ83_COLES</name>
<reference evidence="5" key="1">
    <citation type="submission" date="2017-07" db="EMBL/GenBank/DDBJ databases">
        <title>Taro Niue Genome Assembly and Annotation.</title>
        <authorList>
            <person name="Atibalentja N."/>
            <person name="Keating K."/>
            <person name="Fields C.J."/>
        </authorList>
    </citation>
    <scope>NUCLEOTIDE SEQUENCE</scope>
    <source>
        <strain evidence="5">Niue_2</strain>
        <tissue evidence="5">Leaf</tissue>
    </source>
</reference>
<dbReference type="GO" id="GO:0015031">
    <property type="term" value="P:protein transport"/>
    <property type="evidence" value="ECO:0007669"/>
    <property type="project" value="UniProtKB-KW"/>
</dbReference>
<comment type="caution">
    <text evidence="5">The sequence shown here is derived from an EMBL/GenBank/DDBJ whole genome shotgun (WGS) entry which is preliminary data.</text>
</comment>
<dbReference type="PANTHER" id="PTHR34949:SF2">
    <property type="entry name" value="OS05G0443700 PROTEIN"/>
    <property type="match status" value="1"/>
</dbReference>
<keyword evidence="1" id="KW-0813">Transport</keyword>
<dbReference type="OrthoDB" id="737588at2759"/>
<keyword evidence="1" id="KW-0653">Protein transport</keyword>
<dbReference type="CDD" id="cd21442">
    <property type="entry name" value="SNARE_NTD_STX6-like"/>
    <property type="match status" value="1"/>
</dbReference>
<evidence type="ECO:0000259" key="4">
    <source>
        <dbReference type="Pfam" id="PF09177"/>
    </source>
</evidence>
<dbReference type="Gene3D" id="1.20.58.90">
    <property type="match status" value="1"/>
</dbReference>
<dbReference type="AlphaFoldDB" id="A0A843WJ83"/>
<feature type="transmembrane region" description="Helical" evidence="3">
    <location>
        <begin position="317"/>
        <end position="337"/>
    </location>
</feature>
<feature type="domain" description="Syntaxin 6/10/61 N-terminal" evidence="4">
    <location>
        <begin position="13"/>
        <end position="114"/>
    </location>
</feature>
<dbReference type="Proteomes" id="UP000652761">
    <property type="component" value="Unassembled WGS sequence"/>
</dbReference>
<dbReference type="GO" id="GO:0012505">
    <property type="term" value="C:endomembrane system"/>
    <property type="evidence" value="ECO:0007669"/>
    <property type="project" value="UniProtKB-SubCell"/>
</dbReference>
<dbReference type="InterPro" id="IPR010989">
    <property type="entry name" value="SNARE"/>
</dbReference>
<proteinExistence type="predicted"/>
<comment type="subcellular location">
    <subcellularLocation>
        <location evidence="2">Endomembrane system</location>
        <topology evidence="2">Single-pass type IV membrane protein</topology>
    </subcellularLocation>
</comment>
<evidence type="ECO:0000313" key="6">
    <source>
        <dbReference type="Proteomes" id="UP000652761"/>
    </source>
</evidence>
<evidence type="ECO:0000256" key="3">
    <source>
        <dbReference type="SAM" id="Phobius"/>
    </source>
</evidence>
<keyword evidence="6" id="KW-1185">Reference proteome</keyword>
<dbReference type="SUPFAM" id="SSF47661">
    <property type="entry name" value="t-snare proteins"/>
    <property type="match status" value="1"/>
</dbReference>
<dbReference type="EMBL" id="NMUH01004505">
    <property type="protein sequence ID" value="MQM09889.1"/>
    <property type="molecule type" value="Genomic_DNA"/>
</dbReference>
<dbReference type="GO" id="GO:0048193">
    <property type="term" value="P:Golgi vesicle transport"/>
    <property type="evidence" value="ECO:0007669"/>
    <property type="project" value="InterPro"/>
</dbReference>
<evidence type="ECO:0000256" key="1">
    <source>
        <dbReference type="ARBA" id="ARBA00022927"/>
    </source>
</evidence>
<keyword evidence="3" id="KW-0812">Transmembrane</keyword>